<dbReference type="GO" id="GO:0005886">
    <property type="term" value="C:plasma membrane"/>
    <property type="evidence" value="ECO:0007669"/>
    <property type="project" value="UniProtKB-SubCell"/>
</dbReference>
<keyword evidence="3 9" id="KW-0808">Transferase</keyword>
<dbReference type="GO" id="GO:0071555">
    <property type="term" value="P:cell wall organization"/>
    <property type="evidence" value="ECO:0007669"/>
    <property type="project" value="TreeGrafter"/>
</dbReference>
<dbReference type="GO" id="GO:0016780">
    <property type="term" value="F:phosphotransferase activity, for other substituted phosphate groups"/>
    <property type="evidence" value="ECO:0007669"/>
    <property type="project" value="InterPro"/>
</dbReference>
<comment type="subcellular location">
    <subcellularLocation>
        <location evidence="1">Cell membrane</location>
        <topology evidence="1">Multi-pass membrane protein</topology>
    </subcellularLocation>
</comment>
<gene>
    <name evidence="9" type="ORF">EV700_0510</name>
</gene>
<dbReference type="GO" id="GO:0044038">
    <property type="term" value="P:cell wall macromolecule biosynthetic process"/>
    <property type="evidence" value="ECO:0007669"/>
    <property type="project" value="TreeGrafter"/>
</dbReference>
<feature type="binding site" evidence="7">
    <location>
        <position position="147"/>
    </location>
    <ligand>
        <name>Mg(2+)</name>
        <dbReference type="ChEBI" id="CHEBI:18420"/>
    </ligand>
</feature>
<keyword evidence="2" id="KW-1003">Cell membrane</keyword>
<accession>A0A4Q7ZAD5</accession>
<feature type="transmembrane region" description="Helical" evidence="8">
    <location>
        <begin position="276"/>
        <end position="301"/>
    </location>
</feature>
<evidence type="ECO:0000313" key="10">
    <source>
        <dbReference type="Proteomes" id="UP000292423"/>
    </source>
</evidence>
<keyword evidence="10" id="KW-1185">Reference proteome</keyword>
<evidence type="ECO:0000256" key="5">
    <source>
        <dbReference type="ARBA" id="ARBA00022989"/>
    </source>
</evidence>
<dbReference type="EMBL" id="SHKX01000010">
    <property type="protein sequence ID" value="RZU47547.1"/>
    <property type="molecule type" value="Genomic_DNA"/>
</dbReference>
<dbReference type="PROSITE" id="PS01348">
    <property type="entry name" value="MRAY_2"/>
    <property type="match status" value="1"/>
</dbReference>
<keyword evidence="5 8" id="KW-1133">Transmembrane helix</keyword>
<dbReference type="Proteomes" id="UP000292423">
    <property type="component" value="Unassembled WGS sequence"/>
</dbReference>
<dbReference type="GO" id="GO:0009103">
    <property type="term" value="P:lipopolysaccharide biosynthetic process"/>
    <property type="evidence" value="ECO:0007669"/>
    <property type="project" value="TreeGrafter"/>
</dbReference>
<feature type="transmembrane region" description="Helical" evidence="8">
    <location>
        <begin position="239"/>
        <end position="256"/>
    </location>
</feature>
<evidence type="ECO:0000256" key="4">
    <source>
        <dbReference type="ARBA" id="ARBA00022692"/>
    </source>
</evidence>
<evidence type="ECO:0000256" key="3">
    <source>
        <dbReference type="ARBA" id="ARBA00022679"/>
    </source>
</evidence>
<dbReference type="PANTHER" id="PTHR22926">
    <property type="entry name" value="PHOSPHO-N-ACETYLMURAMOYL-PENTAPEPTIDE-TRANSFERASE"/>
    <property type="match status" value="1"/>
</dbReference>
<dbReference type="CDD" id="cd06853">
    <property type="entry name" value="GT_WecA_like"/>
    <property type="match status" value="1"/>
</dbReference>
<sequence>MISMGLACLITLLVLFLLKPVAEKVGLVDIPGGRKIHTHHTPLIGGIGIFIGMLSLAYASWESFQVFLPLYGISALLLIVGILDDRHDLPANIRLAVHLLAGTMMIYWGDNRLDSLGDLLFIGDIHLGYLAVPFTLFCVACSINAVNMTDGVDGLLGGLTLVTLTLMGWLALSAGMDHTFMLIGVLACCIIGFLALNFRFPWRQRAVIFMGDAGSTVLGFILAWLLIRLAREGACPPAVTLWLIALPLLDCACVMIKRRREGRGIFTAGRDHLHHFLLDLGFTVRQTVLIIYGLAFSLGLVGVLANELHLHEGAIFVSFISLLACYVVAIPKLSRALKEGKLRKISAS</sequence>
<dbReference type="OrthoDB" id="9783652at2"/>
<comment type="caution">
    <text evidence="9">The sequence shown here is derived from an EMBL/GenBank/DDBJ whole genome shotgun (WGS) entry which is preliminary data.</text>
</comment>
<dbReference type="InterPro" id="IPR000715">
    <property type="entry name" value="Glycosyl_transferase_4"/>
</dbReference>
<dbReference type="RefSeq" id="WP_130410781.1">
    <property type="nucleotide sequence ID" value="NZ_SHKX01000010.1"/>
</dbReference>
<dbReference type="InterPro" id="IPR018480">
    <property type="entry name" value="PNAcMuramoyl-5peptid_Trfase_CS"/>
</dbReference>
<keyword evidence="7" id="KW-0479">Metal-binding</keyword>
<evidence type="ECO:0000256" key="6">
    <source>
        <dbReference type="ARBA" id="ARBA00023136"/>
    </source>
</evidence>
<comment type="cofactor">
    <cofactor evidence="7">
        <name>Mg(2+)</name>
        <dbReference type="ChEBI" id="CHEBI:18420"/>
    </cofactor>
</comment>
<feature type="transmembrane region" description="Helical" evidence="8">
    <location>
        <begin position="180"/>
        <end position="200"/>
    </location>
</feature>
<protein>
    <submittedName>
        <fullName evidence="9">UDP-GlcNAc:undecaprenyl-phosphate GlcNAc-1-phosphate transferase</fullName>
    </submittedName>
</protein>
<feature type="transmembrane region" description="Helical" evidence="8">
    <location>
        <begin position="66"/>
        <end position="83"/>
    </location>
</feature>
<evidence type="ECO:0000313" key="9">
    <source>
        <dbReference type="EMBL" id="RZU47547.1"/>
    </source>
</evidence>
<keyword evidence="6 8" id="KW-0472">Membrane</keyword>
<organism evidence="9 10">
    <name type="scientific">Fluviicoccus keumensis</name>
    <dbReference type="NCBI Taxonomy" id="1435465"/>
    <lineage>
        <taxon>Bacteria</taxon>
        <taxon>Pseudomonadati</taxon>
        <taxon>Pseudomonadota</taxon>
        <taxon>Gammaproteobacteria</taxon>
        <taxon>Moraxellales</taxon>
        <taxon>Moraxellaceae</taxon>
        <taxon>Fluviicoccus</taxon>
    </lineage>
</organism>
<feature type="transmembrane region" description="Helical" evidence="8">
    <location>
        <begin position="119"/>
        <end position="143"/>
    </location>
</feature>
<dbReference type="PANTHER" id="PTHR22926:SF3">
    <property type="entry name" value="UNDECAPRENYL-PHOSPHATE ALPHA-N-ACETYLGLUCOSAMINYL 1-PHOSPHATE TRANSFERASE"/>
    <property type="match status" value="1"/>
</dbReference>
<feature type="transmembrane region" description="Helical" evidence="8">
    <location>
        <begin position="155"/>
        <end position="174"/>
    </location>
</feature>
<keyword evidence="4 8" id="KW-0812">Transmembrane</keyword>
<evidence type="ECO:0000256" key="2">
    <source>
        <dbReference type="ARBA" id="ARBA00022475"/>
    </source>
</evidence>
<feature type="binding site" evidence="7">
    <location>
        <position position="212"/>
    </location>
    <ligand>
        <name>Mg(2+)</name>
        <dbReference type="ChEBI" id="CHEBI:18420"/>
    </ligand>
</feature>
<feature type="transmembrane region" description="Helical" evidence="8">
    <location>
        <begin position="40"/>
        <end position="59"/>
    </location>
</feature>
<dbReference type="AlphaFoldDB" id="A0A4Q7ZAD5"/>
<feature type="transmembrane region" description="Helical" evidence="8">
    <location>
        <begin position="207"/>
        <end position="227"/>
    </location>
</feature>
<name>A0A4Q7ZAD5_9GAMM</name>
<feature type="transmembrane region" description="Helical" evidence="8">
    <location>
        <begin position="313"/>
        <end position="334"/>
    </location>
</feature>
<evidence type="ECO:0000256" key="7">
    <source>
        <dbReference type="PIRSR" id="PIRSR600715-1"/>
    </source>
</evidence>
<dbReference type="GO" id="GO:0046872">
    <property type="term" value="F:metal ion binding"/>
    <property type="evidence" value="ECO:0007669"/>
    <property type="project" value="UniProtKB-KW"/>
</dbReference>
<evidence type="ECO:0000256" key="8">
    <source>
        <dbReference type="SAM" id="Phobius"/>
    </source>
</evidence>
<keyword evidence="7" id="KW-0460">Magnesium</keyword>
<evidence type="ECO:0000256" key="1">
    <source>
        <dbReference type="ARBA" id="ARBA00004651"/>
    </source>
</evidence>
<reference evidence="9 10" key="1">
    <citation type="submission" date="2019-02" db="EMBL/GenBank/DDBJ databases">
        <title>Genomic Encyclopedia of Type Strains, Phase IV (KMG-IV): sequencing the most valuable type-strain genomes for metagenomic binning, comparative biology and taxonomic classification.</title>
        <authorList>
            <person name="Goeker M."/>
        </authorList>
    </citation>
    <scope>NUCLEOTIDE SEQUENCE [LARGE SCALE GENOMIC DNA]</scope>
    <source>
        <strain evidence="9 10">DSM 105135</strain>
    </source>
</reference>
<proteinExistence type="predicted"/>
<dbReference type="Pfam" id="PF00953">
    <property type="entry name" value="Glycos_transf_4"/>
    <property type="match status" value="1"/>
</dbReference>